<keyword evidence="1" id="KW-0547">Nucleotide-binding</keyword>
<dbReference type="GO" id="GO:0005524">
    <property type="term" value="F:ATP binding"/>
    <property type="evidence" value="ECO:0007669"/>
    <property type="project" value="UniProtKB-KW"/>
</dbReference>
<organism evidence="1">
    <name type="scientific">Salmonella enterica I</name>
    <dbReference type="NCBI Taxonomy" id="59201"/>
    <lineage>
        <taxon>Bacteria</taxon>
        <taxon>Pseudomonadati</taxon>
        <taxon>Pseudomonadota</taxon>
        <taxon>Gammaproteobacteria</taxon>
        <taxon>Enterobacterales</taxon>
        <taxon>Enterobacteriaceae</taxon>
        <taxon>Salmonella</taxon>
    </lineage>
</organism>
<gene>
    <name evidence="1" type="ORF">GB058_21145</name>
</gene>
<name>A0A6X8FXE3_SALET</name>
<keyword evidence="1" id="KW-0067">ATP-binding</keyword>
<proteinExistence type="predicted"/>
<dbReference type="AlphaFoldDB" id="A0A6X8FXE3"/>
<comment type="caution">
    <text evidence="1">The sequence shown here is derived from an EMBL/GenBank/DDBJ whole genome shotgun (WGS) entry which is preliminary data.</text>
</comment>
<accession>A0A6X8FXE3</accession>
<sequence>EREQRKFAIRTVLSTQYLRDYPESVLKSANTLWLLRYKPEDIPVLRDNFNVPEFMLKRFLKMPEGPAPDGSGVPVLGVFRVKSGTLARILKFTVGPLELWALNSSPKDSALRKTLTNKLGSVRARKILAENFPRGSATSLIEHRAGQHNSDNVIEELASELIRKQGYNL</sequence>
<dbReference type="EMBL" id="DAAFXL010000048">
    <property type="protein sequence ID" value="HAB1907275.1"/>
    <property type="molecule type" value="Genomic_DNA"/>
</dbReference>
<dbReference type="Gene3D" id="3.40.50.300">
    <property type="entry name" value="P-loop containing nucleotide triphosphate hydrolases"/>
    <property type="match status" value="1"/>
</dbReference>
<feature type="non-terminal residue" evidence="1">
    <location>
        <position position="1"/>
    </location>
</feature>
<dbReference type="InterPro" id="IPR027417">
    <property type="entry name" value="P-loop_NTPase"/>
</dbReference>
<reference evidence="1" key="1">
    <citation type="journal article" date="2018" name="Genome Biol.">
        <title>SKESA: strategic k-mer extension for scrupulous assemblies.</title>
        <authorList>
            <person name="Souvorov A."/>
            <person name="Agarwala R."/>
            <person name="Lipman D.J."/>
        </authorList>
    </citation>
    <scope>NUCLEOTIDE SEQUENCE</scope>
    <source>
        <strain evidence="1">Salmonella enterica</strain>
    </source>
</reference>
<protein>
    <submittedName>
        <fullName evidence="1">ATP-binding protein</fullName>
    </submittedName>
</protein>
<reference evidence="1" key="2">
    <citation type="submission" date="2019-10" db="EMBL/GenBank/DDBJ databases">
        <authorList>
            <consortium name="NCBI Pathogen Detection Project"/>
        </authorList>
    </citation>
    <scope>NUCLEOTIDE SEQUENCE</scope>
    <source>
        <strain evidence="1">Salmonella enterica</strain>
    </source>
</reference>
<evidence type="ECO:0000313" key="1">
    <source>
        <dbReference type="EMBL" id="HAB1907275.1"/>
    </source>
</evidence>